<dbReference type="Proteomes" id="UP000005512">
    <property type="component" value="Unassembled WGS sequence"/>
</dbReference>
<organism evidence="1 2">
    <name type="scientific">Providencia rustigianii DSM 4541</name>
    <dbReference type="NCBI Taxonomy" id="500637"/>
    <lineage>
        <taxon>Bacteria</taxon>
        <taxon>Pseudomonadati</taxon>
        <taxon>Pseudomonadota</taxon>
        <taxon>Gammaproteobacteria</taxon>
        <taxon>Enterobacterales</taxon>
        <taxon>Morganellaceae</taxon>
        <taxon>Providencia</taxon>
    </lineage>
</organism>
<evidence type="ECO:0000313" key="1">
    <source>
        <dbReference type="EMBL" id="EFB73769.1"/>
    </source>
</evidence>
<keyword evidence="2" id="KW-1185">Reference proteome</keyword>
<protein>
    <submittedName>
        <fullName evidence="1">Uncharacterized protein</fullName>
    </submittedName>
</protein>
<evidence type="ECO:0000313" key="2">
    <source>
        <dbReference type="Proteomes" id="UP000005512"/>
    </source>
</evidence>
<sequence>MLLIESKLPATPEPTPTKKSWQFWKTLPFSVIFMLKPKSPF</sequence>
<gene>
    <name evidence="1" type="ORF">PROVRUST_05041</name>
</gene>
<name>D1NZ71_9GAMM</name>
<accession>D1NZ71</accession>
<reference evidence="1" key="1">
    <citation type="submission" date="2009-12" db="EMBL/GenBank/DDBJ databases">
        <authorList>
            <person name="Weinstock G."/>
            <person name="Sodergren E."/>
            <person name="Clifton S."/>
            <person name="Fulton L."/>
            <person name="Fulton B."/>
            <person name="Courtney L."/>
            <person name="Fronick C."/>
            <person name="Harrison M."/>
            <person name="Strong C."/>
            <person name="Farmer C."/>
            <person name="Delahaunty K."/>
            <person name="Markovic C."/>
            <person name="Hall O."/>
            <person name="Minx P."/>
            <person name="Tomlinson C."/>
            <person name="Mitreva M."/>
            <person name="Nelson J."/>
            <person name="Hou S."/>
            <person name="Wollam A."/>
            <person name="Pepin K.H."/>
            <person name="Johnson M."/>
            <person name="Bhonagiri V."/>
            <person name="Nash W.E."/>
            <person name="Warren W."/>
            <person name="Chinwalla A."/>
            <person name="Mardis E.R."/>
            <person name="Wilson R.K."/>
        </authorList>
    </citation>
    <scope>NUCLEOTIDE SEQUENCE [LARGE SCALE GENOMIC DNA]</scope>
    <source>
        <strain evidence="1">DSM 4541</strain>
    </source>
</reference>
<proteinExistence type="predicted"/>
<dbReference type="HOGENOM" id="CLU_3275148_0_0_6"/>
<comment type="caution">
    <text evidence="1">The sequence shown here is derived from an EMBL/GenBank/DDBJ whole genome shotgun (WGS) entry which is preliminary data.</text>
</comment>
<dbReference type="AlphaFoldDB" id="D1NZ71"/>
<dbReference type="EMBL" id="ABXV02000011">
    <property type="protein sequence ID" value="EFB73769.1"/>
    <property type="molecule type" value="Genomic_DNA"/>
</dbReference>